<sequence>MEGAVRRLLNLNPERNNNEEIA</sequence>
<evidence type="ECO:0000313" key="3">
    <source>
        <dbReference type="Proteomes" id="UP000092445"/>
    </source>
</evidence>
<dbReference type="EnsemblMetazoa" id="GPAI020436-RA">
    <property type="protein sequence ID" value="GPAI020436-PA"/>
    <property type="gene ID" value="GPAI020436"/>
</dbReference>
<reference evidence="3" key="1">
    <citation type="submission" date="2014-03" db="EMBL/GenBank/DDBJ databases">
        <authorList>
            <person name="Aksoy S."/>
            <person name="Warren W."/>
            <person name="Wilson R.K."/>
        </authorList>
    </citation>
    <scope>NUCLEOTIDE SEQUENCE [LARGE SCALE GENOMIC DNA]</scope>
    <source>
        <strain evidence="3">IAEA</strain>
    </source>
</reference>
<dbReference type="VEuPathDB" id="VectorBase:GPAI020436"/>
<evidence type="ECO:0000313" key="2">
    <source>
        <dbReference type="EnsemblMetazoa" id="GPAI020436-PA"/>
    </source>
</evidence>
<organism evidence="2 3">
    <name type="scientific">Glossina pallidipes</name>
    <name type="common">Tsetse fly</name>
    <dbReference type="NCBI Taxonomy" id="7398"/>
    <lineage>
        <taxon>Eukaryota</taxon>
        <taxon>Metazoa</taxon>
        <taxon>Ecdysozoa</taxon>
        <taxon>Arthropoda</taxon>
        <taxon>Hexapoda</taxon>
        <taxon>Insecta</taxon>
        <taxon>Pterygota</taxon>
        <taxon>Neoptera</taxon>
        <taxon>Endopterygota</taxon>
        <taxon>Diptera</taxon>
        <taxon>Brachycera</taxon>
        <taxon>Muscomorpha</taxon>
        <taxon>Hippoboscoidea</taxon>
        <taxon>Glossinidae</taxon>
        <taxon>Glossina</taxon>
    </lineage>
</organism>
<dbReference type="Proteomes" id="UP000092445">
    <property type="component" value="Unassembled WGS sequence"/>
</dbReference>
<feature type="region of interest" description="Disordered" evidence="1">
    <location>
        <begin position="1"/>
        <end position="22"/>
    </location>
</feature>
<reference evidence="2" key="2">
    <citation type="submission" date="2020-05" db="UniProtKB">
        <authorList>
            <consortium name="EnsemblMetazoa"/>
        </authorList>
    </citation>
    <scope>IDENTIFICATION</scope>
    <source>
        <strain evidence="2">IAEA</strain>
    </source>
</reference>
<protein>
    <submittedName>
        <fullName evidence="2">Uncharacterized protein</fullName>
    </submittedName>
</protein>
<accession>A0A1A9ZNW5</accession>
<evidence type="ECO:0000256" key="1">
    <source>
        <dbReference type="SAM" id="MobiDB-lite"/>
    </source>
</evidence>
<proteinExistence type="predicted"/>
<keyword evidence="3" id="KW-1185">Reference proteome</keyword>
<name>A0A1A9ZNW5_GLOPL</name>
<dbReference type="AlphaFoldDB" id="A0A1A9ZNW5"/>